<dbReference type="GO" id="GO:0005694">
    <property type="term" value="C:chromosome"/>
    <property type="evidence" value="ECO:0007669"/>
    <property type="project" value="UniProtKB-ARBA"/>
</dbReference>
<keyword evidence="3" id="KW-0378">Hydrolase</keyword>
<dbReference type="PATRIC" id="fig|1288963.3.peg.1806"/>
<dbReference type="SMART" id="SM00382">
    <property type="entry name" value="AAA"/>
    <property type="match status" value="1"/>
</dbReference>
<dbReference type="GO" id="GO:0005524">
    <property type="term" value="F:ATP binding"/>
    <property type="evidence" value="ECO:0007669"/>
    <property type="project" value="UniProtKB-KW"/>
</dbReference>
<dbReference type="Gene3D" id="2.40.30.270">
    <property type="match status" value="1"/>
</dbReference>
<dbReference type="Pfam" id="PF13086">
    <property type="entry name" value="AAA_11"/>
    <property type="match status" value="1"/>
</dbReference>
<evidence type="ECO:0000313" key="7">
    <source>
        <dbReference type="EMBL" id="EON77598.1"/>
    </source>
</evidence>
<dbReference type="GO" id="GO:0043139">
    <property type="term" value="F:5'-3' DNA helicase activity"/>
    <property type="evidence" value="ECO:0007669"/>
    <property type="project" value="TreeGrafter"/>
</dbReference>
<keyword evidence="5" id="KW-0067">ATP-binding</keyword>
<protein>
    <submittedName>
        <fullName evidence="7">Dna-binding protein smubp-2</fullName>
    </submittedName>
</protein>
<dbReference type="PANTHER" id="PTHR43788">
    <property type="entry name" value="DNA2/NAM7 HELICASE FAMILY MEMBER"/>
    <property type="match status" value="1"/>
</dbReference>
<dbReference type="InterPro" id="IPR047187">
    <property type="entry name" value="SF1_C_Upf1"/>
</dbReference>
<evidence type="ECO:0000256" key="4">
    <source>
        <dbReference type="ARBA" id="ARBA00022806"/>
    </source>
</evidence>
<dbReference type="GO" id="GO:0003677">
    <property type="term" value="F:DNA binding"/>
    <property type="evidence" value="ECO:0007669"/>
    <property type="project" value="UniProtKB-KW"/>
</dbReference>
<dbReference type="PANTHER" id="PTHR43788:SF8">
    <property type="entry name" value="DNA-BINDING PROTEIN SMUBP-2"/>
    <property type="match status" value="1"/>
</dbReference>
<dbReference type="FunFam" id="3.40.50.300:FF:000326">
    <property type="entry name" value="P-loop containing nucleoside triphosphate hydrolase"/>
    <property type="match status" value="1"/>
</dbReference>
<dbReference type="AlphaFoldDB" id="R7ZU90"/>
<dbReference type="SUPFAM" id="SSF52540">
    <property type="entry name" value="P-loop containing nucleoside triphosphate hydrolases"/>
    <property type="match status" value="1"/>
</dbReference>
<comment type="similarity">
    <text evidence="1">Belongs to the DNA2/NAM7 helicase family.</text>
</comment>
<dbReference type="Pfam" id="PF13087">
    <property type="entry name" value="AAA_12"/>
    <property type="match status" value="1"/>
</dbReference>
<dbReference type="GO" id="GO:0016787">
    <property type="term" value="F:hydrolase activity"/>
    <property type="evidence" value="ECO:0007669"/>
    <property type="project" value="UniProtKB-KW"/>
</dbReference>
<evidence type="ECO:0000256" key="3">
    <source>
        <dbReference type="ARBA" id="ARBA00022801"/>
    </source>
</evidence>
<keyword evidence="8" id="KW-1185">Reference proteome</keyword>
<evidence type="ECO:0000259" key="6">
    <source>
        <dbReference type="SMART" id="SM00382"/>
    </source>
</evidence>
<dbReference type="InterPro" id="IPR050534">
    <property type="entry name" value="Coronavir_polyprotein_1ab"/>
</dbReference>
<evidence type="ECO:0000256" key="2">
    <source>
        <dbReference type="ARBA" id="ARBA00022741"/>
    </source>
</evidence>
<organism evidence="7 8">
    <name type="scientific">Lunatimonas lonarensis</name>
    <dbReference type="NCBI Taxonomy" id="1232681"/>
    <lineage>
        <taxon>Bacteria</taxon>
        <taxon>Pseudomonadati</taxon>
        <taxon>Bacteroidota</taxon>
        <taxon>Cytophagia</taxon>
        <taxon>Cytophagales</taxon>
        <taxon>Cyclobacteriaceae</taxon>
    </lineage>
</organism>
<dbReference type="InterPro" id="IPR041677">
    <property type="entry name" value="DNA2/NAM7_AAA_11"/>
</dbReference>
<dbReference type="CDD" id="cd18808">
    <property type="entry name" value="SF1_C_Upf1"/>
    <property type="match status" value="1"/>
</dbReference>
<keyword evidence="2" id="KW-0547">Nucleotide-binding</keyword>
<dbReference type="OrthoDB" id="9757917at2"/>
<accession>R7ZU90</accession>
<sequence>MANIQEELLNTKNLLKAEWKEDLEQYKSKTRGKSIAERIDAGTCLYPLQIQRVRTGLADKIMVEVRQLGSRHGHGFQSGKSVCFFCNSGEGDSAKNSINGVVNFVKGDTMMMTLHVEEMPAWLYEGKLGVDLLFDESTYRQMESALNRISRAESGRLAELKQVLLGAQPGKFEQESPMEPYPSDLNEGQLEAIRLVVQARDVAVIHGPPGTGKTTTLVAAVKEVLKRHVQVLVCAPSNAAVDLLVEKLSTTGIETVRIGHPARVDDQIIDQTMDAKVGQHPAYRDLKRLKKSHADLKRQAGKYKRNYGVRERSQKQQLFDEARRVWDEIGLLEDYIRFGVLQQARVIATTLTGASSAVLKGMHFPVVFIDEAAQGLEPATWIPVLVSDKVVMAGDHCQLPPTIKSSEAAKRGLRETLFEKVILRQPKVSQMLWMQYRMPEVIMGFSSRYFYEDRLLAAPNTAFHRLGEEPILTFIDTAGSGYTEFTDKETLSTRNNEEARFILQLLTDLVKRLGTKVFVQEGRDIGLISPYRAQVEYLKELVAGDDAFLVLRSLQSQLTIDTIDGFQGQERDLVLISLVRSNAGGEIGFLSDVRRMNVALTRAKRQLIVVGDSSTLASHPFYERFFDYIDEKECYSSVYEWIES</sequence>
<dbReference type="InterPro" id="IPR003593">
    <property type="entry name" value="AAA+_ATPase"/>
</dbReference>
<dbReference type="STRING" id="1232681.ADIS_1817"/>
<evidence type="ECO:0000256" key="5">
    <source>
        <dbReference type="ARBA" id="ARBA00022840"/>
    </source>
</evidence>
<reference evidence="7 8" key="1">
    <citation type="submission" date="2013-02" db="EMBL/GenBank/DDBJ databases">
        <title>A novel strain isolated from Lonar lake, Maharashtra, India.</title>
        <authorList>
            <person name="Singh A."/>
        </authorList>
    </citation>
    <scope>NUCLEOTIDE SEQUENCE [LARGE SCALE GENOMIC DNA]</scope>
    <source>
        <strain evidence="7 8">AK24</strain>
    </source>
</reference>
<dbReference type="InterPro" id="IPR027417">
    <property type="entry name" value="P-loop_NTPase"/>
</dbReference>
<comment type="caution">
    <text evidence="7">The sequence shown here is derived from an EMBL/GenBank/DDBJ whole genome shotgun (WGS) entry which is preliminary data.</text>
</comment>
<keyword evidence="4" id="KW-0347">Helicase</keyword>
<evidence type="ECO:0000256" key="1">
    <source>
        <dbReference type="ARBA" id="ARBA00007913"/>
    </source>
</evidence>
<gene>
    <name evidence="7" type="ORF">ADIS_1817</name>
</gene>
<proteinExistence type="inferred from homology"/>
<dbReference type="EMBL" id="AQHR01000050">
    <property type="protein sequence ID" value="EON77598.1"/>
    <property type="molecule type" value="Genomic_DNA"/>
</dbReference>
<dbReference type="RefSeq" id="WP_010853955.1">
    <property type="nucleotide sequence ID" value="NZ_AQHR01000050.1"/>
</dbReference>
<evidence type="ECO:0000313" key="8">
    <source>
        <dbReference type="Proteomes" id="UP000013909"/>
    </source>
</evidence>
<dbReference type="Gene3D" id="3.40.50.300">
    <property type="entry name" value="P-loop containing nucleotide triphosphate hydrolases"/>
    <property type="match status" value="2"/>
</dbReference>
<feature type="domain" description="AAA+ ATPase" evidence="6">
    <location>
        <begin position="199"/>
        <end position="423"/>
    </location>
</feature>
<name>R7ZU90_9BACT</name>
<dbReference type="Proteomes" id="UP000013909">
    <property type="component" value="Unassembled WGS sequence"/>
</dbReference>
<dbReference type="InterPro" id="IPR041679">
    <property type="entry name" value="DNA2/NAM7-like_C"/>
</dbReference>
<keyword evidence="7" id="KW-0238">DNA-binding</keyword>